<feature type="domain" description="Response regulatory" evidence="4">
    <location>
        <begin position="3"/>
        <end position="119"/>
    </location>
</feature>
<dbReference type="GO" id="GO:0000160">
    <property type="term" value="P:phosphorelay signal transduction system"/>
    <property type="evidence" value="ECO:0007669"/>
    <property type="project" value="InterPro"/>
</dbReference>
<sequence length="202" mass="21834">MVRVLVAGDLHMVRGAFVALIEQESDLCVVAEVDRGDYILPRARICRPDVAIIDIDLPGLDGLTAAARLRQELPSCKTLILTTDDRPATVRRALTVAVSGFLLKAAPSTRLAEAIREVAAGVRVMDPHLAISAYEVGENPLSARETQVLRQIADGAGADEIAEKLRLSVGTVRNYLTTIVIKLNARNRVDAARIAHSQGWIP</sequence>
<dbReference type="InterPro" id="IPR000792">
    <property type="entry name" value="Tscrpt_reg_LuxR_C"/>
</dbReference>
<evidence type="ECO:0000256" key="1">
    <source>
        <dbReference type="ARBA" id="ARBA00023125"/>
    </source>
</evidence>
<accession>A0A9Q9IUT6</accession>
<gene>
    <name evidence="5" type="ORF">Daura_28695</name>
</gene>
<evidence type="ECO:0000313" key="5">
    <source>
        <dbReference type="EMBL" id="UWZ59805.1"/>
    </source>
</evidence>
<dbReference type="InterPro" id="IPR011006">
    <property type="entry name" value="CheY-like_superfamily"/>
</dbReference>
<dbReference type="SUPFAM" id="SSF46894">
    <property type="entry name" value="C-terminal effector domain of the bipartite response regulators"/>
    <property type="match status" value="1"/>
</dbReference>
<reference evidence="5" key="1">
    <citation type="submission" date="2021-04" db="EMBL/GenBank/DDBJ databases">
        <title>Dactylosporangium aurantiacum NRRL B-8018 full assembly.</title>
        <authorList>
            <person name="Hartkoorn R.C."/>
            <person name="Beaudoing E."/>
            <person name="Hot D."/>
        </authorList>
    </citation>
    <scope>NUCLEOTIDE SEQUENCE</scope>
    <source>
        <strain evidence="5">NRRL B-8018</strain>
    </source>
</reference>
<dbReference type="Pfam" id="PF00072">
    <property type="entry name" value="Response_reg"/>
    <property type="match status" value="1"/>
</dbReference>
<dbReference type="EMBL" id="CP073767">
    <property type="protein sequence ID" value="UWZ59805.1"/>
    <property type="molecule type" value="Genomic_DNA"/>
</dbReference>
<dbReference type="GO" id="GO:0003677">
    <property type="term" value="F:DNA binding"/>
    <property type="evidence" value="ECO:0007669"/>
    <property type="project" value="UniProtKB-KW"/>
</dbReference>
<dbReference type="Pfam" id="PF00196">
    <property type="entry name" value="GerE"/>
    <property type="match status" value="1"/>
</dbReference>
<name>A0A9Q9IUT6_9ACTN</name>
<dbReference type="KEGG" id="daur:Daura_28695"/>
<dbReference type="InterPro" id="IPR001789">
    <property type="entry name" value="Sig_transdc_resp-reg_receiver"/>
</dbReference>
<keyword evidence="6" id="KW-1185">Reference proteome</keyword>
<dbReference type="SMART" id="SM00421">
    <property type="entry name" value="HTH_LUXR"/>
    <property type="match status" value="1"/>
</dbReference>
<dbReference type="PANTHER" id="PTHR43214:SF42">
    <property type="entry name" value="TRANSCRIPTIONAL REGULATORY PROTEIN DESR"/>
    <property type="match status" value="1"/>
</dbReference>
<dbReference type="PROSITE" id="PS50110">
    <property type="entry name" value="RESPONSE_REGULATORY"/>
    <property type="match status" value="1"/>
</dbReference>
<dbReference type="OrthoDB" id="9808843at2"/>
<feature type="domain" description="HTH luxR-type" evidence="3">
    <location>
        <begin position="134"/>
        <end position="199"/>
    </location>
</feature>
<evidence type="ECO:0000256" key="2">
    <source>
        <dbReference type="PROSITE-ProRule" id="PRU00169"/>
    </source>
</evidence>
<dbReference type="CDD" id="cd06170">
    <property type="entry name" value="LuxR_C_like"/>
    <property type="match status" value="1"/>
</dbReference>
<feature type="modified residue" description="4-aspartylphosphate" evidence="2">
    <location>
        <position position="54"/>
    </location>
</feature>
<proteinExistence type="predicted"/>
<dbReference type="PRINTS" id="PR00038">
    <property type="entry name" value="HTHLUXR"/>
</dbReference>
<dbReference type="SUPFAM" id="SSF52172">
    <property type="entry name" value="CheY-like"/>
    <property type="match status" value="1"/>
</dbReference>
<protein>
    <submittedName>
        <fullName evidence="5">Response regulator transcription factor</fullName>
    </submittedName>
</protein>
<dbReference type="AlphaFoldDB" id="A0A9Q9IUT6"/>
<dbReference type="PROSITE" id="PS50043">
    <property type="entry name" value="HTH_LUXR_2"/>
    <property type="match status" value="1"/>
</dbReference>
<dbReference type="SMART" id="SM00448">
    <property type="entry name" value="REC"/>
    <property type="match status" value="1"/>
</dbReference>
<keyword evidence="2" id="KW-0597">Phosphoprotein</keyword>
<evidence type="ECO:0000259" key="4">
    <source>
        <dbReference type="PROSITE" id="PS50110"/>
    </source>
</evidence>
<dbReference type="InterPro" id="IPR039420">
    <property type="entry name" value="WalR-like"/>
</dbReference>
<dbReference type="Proteomes" id="UP001058003">
    <property type="component" value="Chromosome"/>
</dbReference>
<dbReference type="InterPro" id="IPR016032">
    <property type="entry name" value="Sig_transdc_resp-reg_C-effctor"/>
</dbReference>
<dbReference type="Gene3D" id="3.40.50.2300">
    <property type="match status" value="1"/>
</dbReference>
<dbReference type="PANTHER" id="PTHR43214">
    <property type="entry name" value="TWO-COMPONENT RESPONSE REGULATOR"/>
    <property type="match status" value="1"/>
</dbReference>
<evidence type="ECO:0000259" key="3">
    <source>
        <dbReference type="PROSITE" id="PS50043"/>
    </source>
</evidence>
<keyword evidence="1" id="KW-0238">DNA-binding</keyword>
<dbReference type="GO" id="GO:0006355">
    <property type="term" value="P:regulation of DNA-templated transcription"/>
    <property type="evidence" value="ECO:0007669"/>
    <property type="project" value="InterPro"/>
</dbReference>
<evidence type="ECO:0000313" key="6">
    <source>
        <dbReference type="Proteomes" id="UP001058003"/>
    </source>
</evidence>
<organism evidence="5 6">
    <name type="scientific">Dactylosporangium aurantiacum</name>
    <dbReference type="NCBI Taxonomy" id="35754"/>
    <lineage>
        <taxon>Bacteria</taxon>
        <taxon>Bacillati</taxon>
        <taxon>Actinomycetota</taxon>
        <taxon>Actinomycetes</taxon>
        <taxon>Micromonosporales</taxon>
        <taxon>Micromonosporaceae</taxon>
        <taxon>Dactylosporangium</taxon>
    </lineage>
</organism>